<dbReference type="AlphaFoldDB" id="A0A9D2PFR7"/>
<protein>
    <recommendedName>
        <fullName evidence="5">Long-chain-fatty-acyl-CoA reductase</fullName>
    </recommendedName>
</protein>
<keyword evidence="1" id="KW-0521">NADP</keyword>
<dbReference type="Proteomes" id="UP000823883">
    <property type="component" value="Unassembled WGS sequence"/>
</dbReference>
<name>A0A9D2PFR7_9FIRM</name>
<dbReference type="GO" id="GO:0008218">
    <property type="term" value="P:bioluminescence"/>
    <property type="evidence" value="ECO:0007669"/>
    <property type="project" value="InterPro"/>
</dbReference>
<reference evidence="3" key="2">
    <citation type="submission" date="2021-04" db="EMBL/GenBank/DDBJ databases">
        <authorList>
            <person name="Gilroy R."/>
        </authorList>
    </citation>
    <scope>NUCLEOTIDE SEQUENCE</scope>
    <source>
        <strain evidence="3">CHK183-5548</strain>
    </source>
</reference>
<accession>A0A9D2PFR7</accession>
<evidence type="ECO:0008006" key="5">
    <source>
        <dbReference type="Google" id="ProtNLM"/>
    </source>
</evidence>
<dbReference type="EMBL" id="DWWL01000081">
    <property type="protein sequence ID" value="HJC48818.1"/>
    <property type="molecule type" value="Genomic_DNA"/>
</dbReference>
<evidence type="ECO:0000256" key="1">
    <source>
        <dbReference type="ARBA" id="ARBA00022857"/>
    </source>
</evidence>
<dbReference type="InterPro" id="IPR016161">
    <property type="entry name" value="Ald_DH/histidinol_DH"/>
</dbReference>
<dbReference type="GO" id="GO:0003995">
    <property type="term" value="F:acyl-CoA dehydrogenase activity"/>
    <property type="evidence" value="ECO:0007669"/>
    <property type="project" value="InterPro"/>
</dbReference>
<comment type="caution">
    <text evidence="3">The sequence shown here is derived from an EMBL/GenBank/DDBJ whole genome shotgun (WGS) entry which is preliminary data.</text>
</comment>
<feature type="region of interest" description="Disordered" evidence="2">
    <location>
        <begin position="300"/>
        <end position="320"/>
    </location>
</feature>
<dbReference type="Pfam" id="PF05893">
    <property type="entry name" value="LuxC"/>
    <property type="match status" value="1"/>
</dbReference>
<gene>
    <name evidence="3" type="ORF">IAA04_12290</name>
</gene>
<evidence type="ECO:0000256" key="2">
    <source>
        <dbReference type="SAM" id="MobiDB-lite"/>
    </source>
</evidence>
<evidence type="ECO:0000313" key="3">
    <source>
        <dbReference type="EMBL" id="HJC48818.1"/>
    </source>
</evidence>
<reference evidence="3" key="1">
    <citation type="journal article" date="2021" name="PeerJ">
        <title>Extensive microbial diversity within the chicken gut microbiome revealed by metagenomics and culture.</title>
        <authorList>
            <person name="Gilroy R."/>
            <person name="Ravi A."/>
            <person name="Getino M."/>
            <person name="Pursley I."/>
            <person name="Horton D.L."/>
            <person name="Alikhan N.F."/>
            <person name="Baker D."/>
            <person name="Gharbi K."/>
            <person name="Hall N."/>
            <person name="Watson M."/>
            <person name="Adriaenssens E.M."/>
            <person name="Foster-Nyarko E."/>
            <person name="Jarju S."/>
            <person name="Secka A."/>
            <person name="Antonio M."/>
            <person name="Oren A."/>
            <person name="Chaudhuri R.R."/>
            <person name="La Ragione R."/>
            <person name="Hildebrand F."/>
            <person name="Pallen M.J."/>
        </authorList>
    </citation>
    <scope>NUCLEOTIDE SEQUENCE</scope>
    <source>
        <strain evidence="3">CHK183-5548</strain>
    </source>
</reference>
<dbReference type="InterPro" id="IPR008670">
    <property type="entry name" value="CoA_reduct_LuxC"/>
</dbReference>
<dbReference type="SUPFAM" id="SSF53720">
    <property type="entry name" value="ALDH-like"/>
    <property type="match status" value="1"/>
</dbReference>
<sequence>MKWSDPNWKAETRKALEEMSLQPEEVIRACARVREELDTEENRARLLSLLMESGLPGGEARGRLEAAWNGLAPESLRKQMELEFGPDWEREFSLGFEESFLLGASGCFEENGRRYVQKWRPLGVLFHIGAGNMKGISAFSALEGLLTGNVNLVKLPGGGDPVSEWLISRLLQAEPKLKRYLHLFPISSEEEGSMRELAEAADGIVVWGGDEAVKAVRRLADPGTRLIEWGNRLSFAYLPAAALNGPEEELDGQLQLLARHMAETDQLLCSSCQGIYVDTERGGALLNVGRRLLRALEEEMERREGTGGGSKPHERPDRGGLETLRRQAAIALELRTAQLESVKERKRVLKGRGCSVTVFGDSSLEVSLQYGNPWVRPLPACDLISRLRPFRGVLQTVCILCPRTADDRLREQFFRAGAVRITSPERMSLGYRGEPHDGEMSMRRYVKRVSVEIP</sequence>
<proteinExistence type="predicted"/>
<organism evidence="3 4">
    <name type="scientific">Candidatus Lachnoclostridium pullistercoris</name>
    <dbReference type="NCBI Taxonomy" id="2838632"/>
    <lineage>
        <taxon>Bacteria</taxon>
        <taxon>Bacillati</taxon>
        <taxon>Bacillota</taxon>
        <taxon>Clostridia</taxon>
        <taxon>Lachnospirales</taxon>
        <taxon>Lachnospiraceae</taxon>
    </lineage>
</organism>
<evidence type="ECO:0000313" key="4">
    <source>
        <dbReference type="Proteomes" id="UP000823883"/>
    </source>
</evidence>